<comment type="caution">
    <text evidence="5">The sequence shown here is derived from an EMBL/GenBank/DDBJ whole genome shotgun (WGS) entry which is preliminary data.</text>
</comment>
<keyword evidence="3" id="KW-0732">Signal</keyword>
<sequence length="292" mass="33012">MLRYIFPLILFIFSFSFAKIKVATTYPYIADITQKIAKDKANVISLANGNLDPHFITPKPSLIVKLRDADLLIINGASLEIGWLPPLIRQANNPKINPNTNGFLDLSNFVELIQKPENVSRAGGDVHPEGNPHFYLNPNNIPILADAITQRLCEIDSGNCSFYKQNLNDFKKQFSEKKKVWDEKMKSLKGSKVYEYHRLYDYFLTNYQIIVAGTLEPLPGIPPTSKHLQNLIENSKDVKFILQDVYHSQDAAKFVSSKTGIPVIILPHDVGAIPEAKDIFSLFDIIVERLTK</sequence>
<dbReference type="Pfam" id="PF01297">
    <property type="entry name" value="ZnuA"/>
    <property type="match status" value="1"/>
</dbReference>
<proteinExistence type="inferred from homology"/>
<dbReference type="RefSeq" id="WP_265134622.1">
    <property type="nucleotide sequence ID" value="NZ_FXTX01000012.1"/>
</dbReference>
<dbReference type="PRINTS" id="PR00691">
    <property type="entry name" value="ADHESINB"/>
</dbReference>
<organism evidence="5 6">
    <name type="scientific">Venenivibrio stagnispumantis</name>
    <dbReference type="NCBI Taxonomy" id="407998"/>
    <lineage>
        <taxon>Bacteria</taxon>
        <taxon>Pseudomonadati</taxon>
        <taxon>Aquificota</taxon>
        <taxon>Aquificia</taxon>
        <taxon>Aquificales</taxon>
        <taxon>Hydrogenothermaceae</taxon>
        <taxon>Venenivibrio</taxon>
    </lineage>
</organism>
<dbReference type="PANTHER" id="PTHR42953">
    <property type="entry name" value="HIGH-AFFINITY ZINC UPTAKE SYSTEM PROTEIN ZNUA-RELATED"/>
    <property type="match status" value="1"/>
</dbReference>
<dbReference type="Gene3D" id="3.40.50.1980">
    <property type="entry name" value="Nitrogenase molybdenum iron protein domain"/>
    <property type="match status" value="2"/>
</dbReference>
<dbReference type="GO" id="GO:0007155">
    <property type="term" value="P:cell adhesion"/>
    <property type="evidence" value="ECO:0007669"/>
    <property type="project" value="InterPro"/>
</dbReference>
<dbReference type="PANTHER" id="PTHR42953:SF2">
    <property type="entry name" value="ADHESION PROTEIN"/>
    <property type="match status" value="1"/>
</dbReference>
<reference evidence="5" key="1">
    <citation type="submission" date="2017-05" db="EMBL/GenBank/DDBJ databases">
        <authorList>
            <person name="Varghese N."/>
            <person name="Submissions S."/>
        </authorList>
    </citation>
    <scope>NUCLEOTIDE SEQUENCE</scope>
    <source>
        <strain evidence="5">DSM 18763</strain>
    </source>
</reference>
<keyword evidence="6" id="KW-1185">Reference proteome</keyword>
<evidence type="ECO:0000313" key="6">
    <source>
        <dbReference type="Proteomes" id="UP001157947"/>
    </source>
</evidence>
<dbReference type="EMBL" id="FXTX01000012">
    <property type="protein sequence ID" value="SMP14191.1"/>
    <property type="molecule type" value="Genomic_DNA"/>
</dbReference>
<comment type="similarity">
    <text evidence="1 4">Belongs to the bacterial solute-binding protein 9 family.</text>
</comment>
<keyword evidence="2 4" id="KW-0813">Transport</keyword>
<dbReference type="Proteomes" id="UP001157947">
    <property type="component" value="Unassembled WGS sequence"/>
</dbReference>
<dbReference type="InterPro" id="IPR050492">
    <property type="entry name" value="Bact_metal-bind_prot9"/>
</dbReference>
<dbReference type="AlphaFoldDB" id="A0AA45WME7"/>
<accession>A0AA45WME7</accession>
<gene>
    <name evidence="5" type="ORF">SAMN06264868_11224</name>
</gene>
<dbReference type="InterPro" id="IPR006128">
    <property type="entry name" value="Lipoprotein_PsaA-like"/>
</dbReference>
<dbReference type="GO" id="GO:0030001">
    <property type="term" value="P:metal ion transport"/>
    <property type="evidence" value="ECO:0007669"/>
    <property type="project" value="InterPro"/>
</dbReference>
<dbReference type="GO" id="GO:0046872">
    <property type="term" value="F:metal ion binding"/>
    <property type="evidence" value="ECO:0007669"/>
    <property type="project" value="InterPro"/>
</dbReference>
<evidence type="ECO:0000313" key="5">
    <source>
        <dbReference type="EMBL" id="SMP14191.1"/>
    </source>
</evidence>
<dbReference type="CDD" id="cd01145">
    <property type="entry name" value="TroA_c"/>
    <property type="match status" value="1"/>
</dbReference>
<protein>
    <submittedName>
        <fullName evidence="5">Zinc/manganese transport system substrate-binding protein</fullName>
    </submittedName>
</protein>
<dbReference type="PRINTS" id="PR00690">
    <property type="entry name" value="ADHESNFAMILY"/>
</dbReference>
<evidence type="ECO:0000256" key="2">
    <source>
        <dbReference type="ARBA" id="ARBA00022448"/>
    </source>
</evidence>
<evidence type="ECO:0000256" key="4">
    <source>
        <dbReference type="RuleBase" id="RU003512"/>
    </source>
</evidence>
<dbReference type="InterPro" id="IPR006127">
    <property type="entry name" value="ZnuA-like"/>
</dbReference>
<dbReference type="InterPro" id="IPR006129">
    <property type="entry name" value="AdhesinB"/>
</dbReference>
<evidence type="ECO:0000256" key="3">
    <source>
        <dbReference type="ARBA" id="ARBA00022729"/>
    </source>
</evidence>
<dbReference type="SUPFAM" id="SSF53807">
    <property type="entry name" value="Helical backbone' metal receptor"/>
    <property type="match status" value="1"/>
</dbReference>
<name>A0AA45WME7_9AQUI</name>
<evidence type="ECO:0000256" key="1">
    <source>
        <dbReference type="ARBA" id="ARBA00011028"/>
    </source>
</evidence>